<organism evidence="1 2">
    <name type="scientific">Pseudoalteromonas amylolytica</name>
    <dbReference type="NCBI Taxonomy" id="1859457"/>
    <lineage>
        <taxon>Bacteria</taxon>
        <taxon>Pseudomonadati</taxon>
        <taxon>Pseudomonadota</taxon>
        <taxon>Gammaproteobacteria</taxon>
        <taxon>Alteromonadales</taxon>
        <taxon>Pseudoalteromonadaceae</taxon>
        <taxon>Pseudoalteromonas</taxon>
    </lineage>
</organism>
<comment type="caution">
    <text evidence="1">The sequence shown here is derived from an EMBL/GenBank/DDBJ whole genome shotgun (WGS) entry which is preliminary data.</text>
</comment>
<evidence type="ECO:0000313" key="2">
    <source>
        <dbReference type="Proteomes" id="UP000179786"/>
    </source>
</evidence>
<dbReference type="AlphaFoldDB" id="A0A1S1N0P8"/>
<proteinExistence type="predicted"/>
<reference evidence="1 2" key="1">
    <citation type="submission" date="2016-09" db="EMBL/GenBank/DDBJ databases">
        <title>Pseudoalteromonas amylolytica sp. nov., isolated from the surface seawater.</title>
        <authorList>
            <person name="Wu Y.-H."/>
            <person name="Cheng H."/>
            <person name="Jin X.-B."/>
            <person name="Wang C.-S."/>
            <person name="Xu X.-W."/>
        </authorList>
    </citation>
    <scope>NUCLEOTIDE SEQUENCE [LARGE SCALE GENOMIC DNA]</scope>
    <source>
        <strain evidence="1 2">JW1</strain>
    </source>
</reference>
<dbReference type="STRING" id="1859457.BET10_01865"/>
<evidence type="ECO:0000313" key="1">
    <source>
        <dbReference type="EMBL" id="OHU93215.1"/>
    </source>
</evidence>
<name>A0A1S1N0P8_9GAMM</name>
<protein>
    <submittedName>
        <fullName evidence="1">Uncharacterized protein</fullName>
    </submittedName>
</protein>
<accession>A0A1S1N0P8</accession>
<dbReference type="EMBL" id="MKJU01000003">
    <property type="protein sequence ID" value="OHU93215.1"/>
    <property type="molecule type" value="Genomic_DNA"/>
</dbReference>
<gene>
    <name evidence="1" type="ORF">BET10_01865</name>
</gene>
<keyword evidence="2" id="KW-1185">Reference proteome</keyword>
<dbReference type="Proteomes" id="UP000179786">
    <property type="component" value="Unassembled WGS sequence"/>
</dbReference>
<sequence>MELSLGLSIAVPTILSMNPQQTIPKALKLVLLGWFLLTGQSLLIKIRPPIYSFHENDEEIGSIFIFFQ</sequence>